<dbReference type="Pfam" id="PF00575">
    <property type="entry name" value="S1"/>
    <property type="match status" value="2"/>
</dbReference>
<comment type="function">
    <text evidence="11">Essential for the generation of mature 18S rRNA, specifically necessary for cleavages at sites A0, 1 and 2 of the 47S precursor. Directly interacts with U3 snoRNA.</text>
</comment>
<dbReference type="GO" id="GO:0003723">
    <property type="term" value="F:RNA binding"/>
    <property type="evidence" value="ECO:0007669"/>
    <property type="project" value="TreeGrafter"/>
</dbReference>
<name>A0AAX6F3G5_IRIPA</name>
<keyword evidence="8" id="KW-0007">Acetylation</keyword>
<dbReference type="FunFam" id="2.40.50.140:FF:000155">
    <property type="entry name" value="rRNA biogenesis protein RRP5"/>
    <property type="match status" value="1"/>
</dbReference>
<evidence type="ECO:0000256" key="13">
    <source>
        <dbReference type="ARBA" id="ARBA00067510"/>
    </source>
</evidence>
<dbReference type="PANTHER" id="PTHR23270:SF10">
    <property type="entry name" value="PROTEIN RRP5 HOMOLOG"/>
    <property type="match status" value="1"/>
</dbReference>
<evidence type="ECO:0000256" key="2">
    <source>
        <dbReference type="ARBA" id="ARBA00022499"/>
    </source>
</evidence>
<dbReference type="Pfam" id="PF23459">
    <property type="entry name" value="S1_RRP5"/>
    <property type="match status" value="3"/>
</dbReference>
<dbReference type="Pfam" id="PF24682">
    <property type="entry name" value="OB_RRP5"/>
    <property type="match status" value="1"/>
</dbReference>
<dbReference type="InterPro" id="IPR003029">
    <property type="entry name" value="S1_domain"/>
</dbReference>
<dbReference type="FunFam" id="2.40.50.140:FF:000179">
    <property type="entry name" value="rRNA biogenesis protein RRP5"/>
    <property type="match status" value="1"/>
</dbReference>
<evidence type="ECO:0000256" key="8">
    <source>
        <dbReference type="ARBA" id="ARBA00022990"/>
    </source>
</evidence>
<feature type="domain" description="S1 motif" evidence="18">
    <location>
        <begin position="1168"/>
        <end position="1239"/>
    </location>
</feature>
<dbReference type="InterPro" id="IPR057300">
    <property type="entry name" value="OB_Rrp5"/>
</dbReference>
<dbReference type="FunFam" id="2.40.50.140:FF:000148">
    <property type="entry name" value="protein RRP5 homolog isoform X1"/>
    <property type="match status" value="1"/>
</dbReference>
<dbReference type="FunFam" id="2.40.50.140:FF:000103">
    <property type="entry name" value="protein RRP5 homolog"/>
    <property type="match status" value="2"/>
</dbReference>
<dbReference type="CDD" id="cd05695">
    <property type="entry name" value="S1_Rrp5_repeat_hs3"/>
    <property type="match status" value="1"/>
</dbReference>
<feature type="compositionally biased region" description="Basic and acidic residues" evidence="17">
    <location>
        <begin position="86"/>
        <end position="96"/>
    </location>
</feature>
<evidence type="ECO:0000256" key="6">
    <source>
        <dbReference type="ARBA" id="ARBA00022737"/>
    </source>
</evidence>
<dbReference type="SMART" id="SM00316">
    <property type="entry name" value="S1"/>
    <property type="match status" value="14"/>
</dbReference>
<keyword evidence="2" id="KW-1017">Isopeptide bond</keyword>
<evidence type="ECO:0000256" key="11">
    <source>
        <dbReference type="ARBA" id="ARBA00059726"/>
    </source>
</evidence>
<evidence type="ECO:0000256" key="1">
    <source>
        <dbReference type="ARBA" id="ARBA00004604"/>
    </source>
</evidence>
<feature type="domain" description="S1 motif" evidence="18">
    <location>
        <begin position="1457"/>
        <end position="1527"/>
    </location>
</feature>
<evidence type="ECO:0000256" key="9">
    <source>
        <dbReference type="ARBA" id="ARBA00023242"/>
    </source>
</evidence>
<feature type="compositionally biased region" description="Basic and acidic residues" evidence="17">
    <location>
        <begin position="1"/>
        <end position="13"/>
    </location>
</feature>
<evidence type="ECO:0000256" key="5">
    <source>
        <dbReference type="ARBA" id="ARBA00022553"/>
    </source>
</evidence>
<dbReference type="SMART" id="SM00386">
    <property type="entry name" value="HAT"/>
    <property type="match status" value="4"/>
</dbReference>
<gene>
    <name evidence="19" type="ORF">M6B38_104380</name>
</gene>
<evidence type="ECO:0000313" key="20">
    <source>
        <dbReference type="Proteomes" id="UP001140949"/>
    </source>
</evidence>
<accession>A0AAX6F3G5</accession>
<evidence type="ECO:0000256" key="7">
    <source>
        <dbReference type="ARBA" id="ARBA00022843"/>
    </source>
</evidence>
<keyword evidence="6" id="KW-0677">Repeat</keyword>
<dbReference type="FunFam" id="2.40.50.140:FF:000159">
    <property type="entry name" value="rRNA biogenesis protein rrp5"/>
    <property type="match status" value="1"/>
</dbReference>
<dbReference type="Proteomes" id="UP001140949">
    <property type="component" value="Unassembled WGS sequence"/>
</dbReference>
<feature type="domain" description="S1 motif" evidence="18">
    <location>
        <begin position="878"/>
        <end position="942"/>
    </location>
</feature>
<feature type="domain" description="S1 motif" evidence="18">
    <location>
        <begin position="326"/>
        <end position="396"/>
    </location>
</feature>
<dbReference type="Gene3D" id="1.25.40.10">
    <property type="entry name" value="Tetratricopeptide repeat domain"/>
    <property type="match status" value="2"/>
</dbReference>
<feature type="region of interest" description="Disordered" evidence="17">
    <location>
        <begin position="1"/>
        <end position="116"/>
    </location>
</feature>
<evidence type="ECO:0000256" key="3">
    <source>
        <dbReference type="ARBA" id="ARBA00022517"/>
    </source>
</evidence>
<comment type="caution">
    <text evidence="19">The sequence shown here is derived from an EMBL/GenBank/DDBJ whole genome shotgun (WGS) entry which is preliminary data.</text>
</comment>
<feature type="domain" description="S1 motif" evidence="18">
    <location>
        <begin position="765"/>
        <end position="834"/>
    </location>
</feature>
<dbReference type="InterPro" id="IPR057301">
    <property type="entry name" value="Rrp5_OB_4th"/>
</dbReference>
<dbReference type="PANTHER" id="PTHR23270">
    <property type="entry name" value="PROGRAMMED CELL DEATH PROTEIN 11 PRE-RRNA PROCESSING PROTEIN RRP5"/>
    <property type="match status" value="1"/>
</dbReference>
<feature type="domain" description="S1 motif" evidence="18">
    <location>
        <begin position="673"/>
        <end position="745"/>
    </location>
</feature>
<dbReference type="InterPro" id="IPR045209">
    <property type="entry name" value="Rrp5"/>
</dbReference>
<dbReference type="InterPro" id="IPR055430">
    <property type="entry name" value="HAT_Syf1_CNRKL1_C"/>
</dbReference>
<keyword evidence="9" id="KW-0539">Nucleus</keyword>
<feature type="domain" description="S1 motif" evidence="18">
    <location>
        <begin position="1373"/>
        <end position="1442"/>
    </location>
</feature>
<dbReference type="PROSITE" id="PS50126">
    <property type="entry name" value="S1"/>
    <property type="match status" value="14"/>
</dbReference>
<feature type="domain" description="S1 motif" evidence="18">
    <location>
        <begin position="1068"/>
        <end position="1144"/>
    </location>
</feature>
<feature type="region of interest" description="Disordered" evidence="17">
    <location>
        <begin position="1580"/>
        <end position="1604"/>
    </location>
</feature>
<feature type="domain" description="S1 motif" evidence="18">
    <location>
        <begin position="589"/>
        <end position="658"/>
    </location>
</feature>
<dbReference type="GO" id="GO:0032040">
    <property type="term" value="C:small-subunit processome"/>
    <property type="evidence" value="ECO:0007669"/>
    <property type="project" value="TreeGrafter"/>
</dbReference>
<protein>
    <recommendedName>
        <fullName evidence="13">Protein RRP5 homolog</fullName>
    </recommendedName>
    <alternativeName>
        <fullName evidence="16">Programmed cell death protein 11</fullName>
    </alternativeName>
    <alternativeName>
        <fullName evidence="15">Ribosomal RNA-processing protein 5</fullName>
    </alternativeName>
    <alternativeName>
        <fullName evidence="14">rRNA biogenesis protein RRP5</fullName>
    </alternativeName>
</protein>
<dbReference type="Gene3D" id="2.40.50.140">
    <property type="entry name" value="Nucleic acid-binding proteins"/>
    <property type="match status" value="10"/>
</dbReference>
<feature type="domain" description="S1 motif" evidence="18">
    <location>
        <begin position="412"/>
        <end position="485"/>
    </location>
</feature>
<evidence type="ECO:0000256" key="12">
    <source>
        <dbReference type="ARBA" id="ARBA00062488"/>
    </source>
</evidence>
<evidence type="ECO:0000256" key="17">
    <source>
        <dbReference type="SAM" id="MobiDB-lite"/>
    </source>
</evidence>
<keyword evidence="3" id="KW-0690">Ribosome biogenesis</keyword>
<evidence type="ECO:0000256" key="16">
    <source>
        <dbReference type="ARBA" id="ARBA00080810"/>
    </source>
</evidence>
<dbReference type="EMBL" id="JANAVB010032220">
    <property type="protein sequence ID" value="KAJ6810731.1"/>
    <property type="molecule type" value="Genomic_DNA"/>
</dbReference>
<dbReference type="SUPFAM" id="SSF50249">
    <property type="entry name" value="Nucleic acid-binding proteins"/>
    <property type="match status" value="12"/>
</dbReference>
<keyword evidence="10" id="KW-0687">Ribonucleoprotein</keyword>
<keyword evidence="20" id="KW-1185">Reference proteome</keyword>
<evidence type="ECO:0000256" key="4">
    <source>
        <dbReference type="ARBA" id="ARBA00022552"/>
    </source>
</evidence>
<organism evidence="19 20">
    <name type="scientific">Iris pallida</name>
    <name type="common">Sweet iris</name>
    <dbReference type="NCBI Taxonomy" id="29817"/>
    <lineage>
        <taxon>Eukaryota</taxon>
        <taxon>Viridiplantae</taxon>
        <taxon>Streptophyta</taxon>
        <taxon>Embryophyta</taxon>
        <taxon>Tracheophyta</taxon>
        <taxon>Spermatophyta</taxon>
        <taxon>Magnoliopsida</taxon>
        <taxon>Liliopsida</taxon>
        <taxon>Asparagales</taxon>
        <taxon>Iridaceae</taxon>
        <taxon>Iridoideae</taxon>
        <taxon>Irideae</taxon>
        <taxon>Iris</taxon>
    </lineage>
</organism>
<keyword evidence="5" id="KW-0597">Phosphoprotein</keyword>
<evidence type="ECO:0000256" key="15">
    <source>
        <dbReference type="ARBA" id="ARBA00076674"/>
    </source>
</evidence>
<evidence type="ECO:0000256" key="14">
    <source>
        <dbReference type="ARBA" id="ARBA00073619"/>
    </source>
</evidence>
<feature type="compositionally biased region" description="Basic and acidic residues" evidence="17">
    <location>
        <begin position="1580"/>
        <end position="1589"/>
    </location>
</feature>
<reference evidence="19" key="1">
    <citation type="journal article" date="2023" name="GigaByte">
        <title>Genome assembly of the bearded iris, Iris pallida Lam.</title>
        <authorList>
            <person name="Bruccoleri R.E."/>
            <person name="Oakeley E.J."/>
            <person name="Faust A.M.E."/>
            <person name="Altorfer M."/>
            <person name="Dessus-Babus S."/>
            <person name="Burckhardt D."/>
            <person name="Oertli M."/>
            <person name="Naumann U."/>
            <person name="Petersen F."/>
            <person name="Wong J."/>
        </authorList>
    </citation>
    <scope>NUCLEOTIDE SEQUENCE</scope>
    <source>
        <strain evidence="19">GSM-AAB239-AS_SAM_17_03QT</strain>
    </source>
</reference>
<evidence type="ECO:0000313" key="19">
    <source>
        <dbReference type="EMBL" id="KAJ6810731.1"/>
    </source>
</evidence>
<feature type="domain" description="S1 motif" evidence="18">
    <location>
        <begin position="118"/>
        <end position="224"/>
    </location>
</feature>
<keyword evidence="7" id="KW-0832">Ubl conjugation</keyword>
<dbReference type="Pfam" id="PF24685">
    <property type="entry name" value="OB_RRP5_4th"/>
    <property type="match status" value="1"/>
</dbReference>
<dbReference type="FunFam" id="1.25.40.10:FF:000065">
    <property type="entry name" value="Programmed cell death 11"/>
    <property type="match status" value="1"/>
</dbReference>
<dbReference type="CDD" id="cd05703">
    <property type="entry name" value="S1_Rrp5_repeat_hs12_sc9"/>
    <property type="match status" value="1"/>
</dbReference>
<keyword evidence="4" id="KW-0698">rRNA processing</keyword>
<dbReference type="InterPro" id="IPR003107">
    <property type="entry name" value="HAT"/>
</dbReference>
<evidence type="ECO:0000259" key="18">
    <source>
        <dbReference type="PROSITE" id="PS50126"/>
    </source>
</evidence>
<proteinExistence type="predicted"/>
<reference evidence="19" key="2">
    <citation type="submission" date="2023-04" db="EMBL/GenBank/DDBJ databases">
        <authorList>
            <person name="Bruccoleri R.E."/>
            <person name="Oakeley E.J."/>
            <person name="Faust A.-M."/>
            <person name="Dessus-Babus S."/>
            <person name="Altorfer M."/>
            <person name="Burckhardt D."/>
            <person name="Oertli M."/>
            <person name="Naumann U."/>
            <person name="Petersen F."/>
            <person name="Wong J."/>
        </authorList>
    </citation>
    <scope>NUCLEOTIDE SEQUENCE</scope>
    <source>
        <strain evidence="19">GSM-AAB239-AS_SAM_17_03QT</strain>
        <tissue evidence="19">Leaf</tissue>
    </source>
</reference>
<dbReference type="InterPro" id="IPR011990">
    <property type="entry name" value="TPR-like_helical_dom_sf"/>
</dbReference>
<feature type="compositionally biased region" description="Basic and acidic residues" evidence="17">
    <location>
        <begin position="66"/>
        <end position="77"/>
    </location>
</feature>
<dbReference type="GO" id="GO:0006364">
    <property type="term" value="P:rRNA processing"/>
    <property type="evidence" value="ECO:0007669"/>
    <property type="project" value="UniProtKB-KW"/>
</dbReference>
<feature type="domain" description="S1 motif" evidence="18">
    <location>
        <begin position="1268"/>
        <end position="1342"/>
    </location>
</feature>
<sequence length="1922" mass="213636">MAAHSEKKREKNNTKKHQKNASIAPKQNKPFKKTKRDKPQELPPATPLLVQDDDPAFPRGGGRLLSRQEEAEARAEAESEFEKEENESKKGKDGGKKKGAKKKMRSATGEDDLGSLFGEGISGKLPRFANRITLKNISPKMKLWGVIVEVNPKDLVISLPGGLRGFVRAEEVSDIVLGNTNKDTENNTLCNMFPVGQLVSCIVLKVDDDKREGKGNKRIWLSLRLSLLYKGLTLDAVQDGMVLTAEVKSVEDHGYILQFGVSSISGFLPRSGQADGELSKGQLLQCVTKSIDKSRGVIHLNADPDLVSKSVAKDLKGLSIDLLIPGMMVNARVHSTLENGIMLSFLTYFTGTVDVFHLQNSFPTGTWKEEYKQNSKVIARILFVDPSTRAIGLTLNSHLVHNKPPPSYVKTGEIYDNSRILRVDRGIGLLLEIPSSPMPSAAYVSIFDVADEVLKLEKKFKEGSHVRLRVIGFKHLEGLAMGTLKASAFEGSVFTHSDVKPGMLVKAKIIAVEGFGAIVQFASGVKALCPLPHMSELEIIKPAKKFKVGSELLFRVLGCKSKRITVTHKKTLVKSKLSVLASYADATEGLITHGWITKIEKHGCFVKFYNGVQDCSSRSELGLQPGIEADAAYHAGQVVKCRIISSVPASHKINISFVTSTKRVLEDDVAKVGDLVSGTVEQVTATTIIVQMGSTSYMKGTISTEHLADHHGQATLLKSALRPGYKFDQLLVLDIEGHNLILSAKYSLINSLQDIPVDIAQINPLSIVPGYICNIIETGCFVRFLGRLTGFSPRYKITDEKVDNLADAFGLGQSVRSHILNVNRETGRIKLSLKQSLCFSTDVSFIRGYFHLEEKIATLHLSDAKSSDLSWVESFSIGSVVEGVIQEKKEFGLVLSFKDHAEIVGFVANHQLGGSKVKEGSVVKAFVLDISKSECLVDLSLKPEFIKGARVEGSNGLKAKKKRRRDSSMNLELQQTVNTFVETVKENYLVLSIPDYGHTIGYASVVDYNTQKLPNRNFVNGQSVLATIGELPSPDSFGRLLLLLKSLSGFSETSGSKRAKKKSNYDIGSLVEAEIIDIKPLELVLKFGNGLRGRIHITEVDDDHSLENPFVKFKIGQLVNARIVASSQQSGLKGKGYEWELSTRSSVLSGTMEDISTVSAQELNLSVGNTVRGYVVKIDNEWVWLTISRSLRAQIYILDTSCEPSELREFRKRYVVGQAVKGILIAVNKEKNLLRLTPCLSSPVDYNICANQESRNSCVNGPDHLMQGNIVGGKIKKLLPGVGGLLVQIGPHLHGRVHYTELLDTWDSQPLSAYQEGQFVKCKVLEISRSSDGFVHVDLSLRASLLNIQPNILVENVFSFAKRVEKVEDLQPSMEVQGYVKNVTSKGCFIMISRNIDARILLTNLSDGYIESPEKEFPVGTLVHGRVLSVDTSSKRVDVTLKKDAEDASSVSNLQVGDFINGQIKRTEPYGVFIKIDNTSLVGLCHISEVTDEQIDDVESKYKAGDRVVAKILKIDEERHRISLGMKKSYMGDVFGVSLFSSHMENNEAVEDSSLSSSALQEIGNLPFTQMISEQEDGHPVAFPKEESRASVPPLQVSLDESDDSDVDNAVTAKLDNVDANNVVAKKSDRRAKKKGKEERESEISACEERNLKKDIPRTEEEFEKLVRSSPNSSFVWVQYMAFMESLADVEKARSIAERALRTINFREEGEKLNVWTACFNLENQYGNPPEDAVKKTFHRALQYCDPKKVHLSLLGMYERTEQHKLAEDLLERMTKRFRTSCKVWLQQVQILLRQGKDEIQSVVNRALLSLPRQKHIKFISQAAILEFKCGIPDRGRSMFEGILREYPKRTDLWSVYLDQEIRLGNPELIRALFERVTCLSLPPKKMKFLFAKYLNYEKTQEDDERIEYVTRKAMEYAESLK</sequence>
<evidence type="ECO:0000256" key="10">
    <source>
        <dbReference type="ARBA" id="ARBA00023274"/>
    </source>
</evidence>
<feature type="domain" description="S1 motif" evidence="18">
    <location>
        <begin position="502"/>
        <end position="569"/>
    </location>
</feature>
<dbReference type="SUPFAM" id="SSF48452">
    <property type="entry name" value="TPR-like"/>
    <property type="match status" value="1"/>
</dbReference>
<comment type="subcellular location">
    <subcellularLocation>
        <location evidence="1">Nucleus</location>
        <location evidence="1">Nucleolus</location>
    </subcellularLocation>
</comment>
<feature type="domain" description="S1 motif" evidence="18">
    <location>
        <begin position="240"/>
        <end position="303"/>
    </location>
</feature>
<dbReference type="InterPro" id="IPR012340">
    <property type="entry name" value="NA-bd_OB-fold"/>
</dbReference>
<dbReference type="Pfam" id="PF23231">
    <property type="entry name" value="HAT_Syf1_CNRKL1_C"/>
    <property type="match status" value="1"/>
</dbReference>
<dbReference type="InterPro" id="IPR057302">
    <property type="entry name" value="Rrp5_S1"/>
</dbReference>
<comment type="subunit">
    <text evidence="12">Interacts with NF-kappa-B p50/NFKB1 and NF-kappa-B p65/RELA.</text>
</comment>